<sequence>MRMSTDNSIEIWLSENDKDMDYYKVFLEKFGDEEFLVVAFSAVNILTKDRIQYINTIAEKLKKLDGIGRVISIADVFKDKITSPVFQKKIASQQGRTFMNIFKQQLLTDSLYQNTVISQNGKTTAIIATVKCAGPNSRKQLVSKVKKVLKETTVRPADTEKRKQKYYLAGPSVVNAELDRMSKQDMTKFTPLMFAMSIIVLGCLFKKISGILIPMLTVGVCIIWITGCFVLFGQTMNMISNMLLPLTFIIALSASIHLISYYYRESKFSAHTEDAIYNTLRHVGIPILMTSITTAIGFVSLTTSSIPPVFITGLFMGGCAALTFIIGMTLIPILLSFVPSHRSIDAENILLSENSLAERHDRKRGFDLLLSGLGRFIINYKGYVLLSGLVVGLFFVWGISKLQVESDLMASFPKNSQIARDNAHIESHLMGLLPVEIVAEATNGISILQPGVLNNLVDLQKYLHGIPEVTGSLSVANYIQKTHQLMNDDKPQYYAIPDTEKESMDYVKLASVYGDKYVNCLYTKGHTDARISVRMKQVGSNRYQAVIKSIKEYIHKHLDTTALTWHITGIVPLLISVQDNILRSEIQSFSLAFLLTFISTAVVLKSIKIGLISVIPNLLPSTITLGLMGLTGMKLDAATVMIASIALGISVDNTIHIFYRFKKELSVSGDASKAICHTLEGVGKTALFTSLSAAIGFMVFSFSSFKPVQYFGILTSVTMLNAIISDLFISPSCLMLFKPKF</sequence>
<dbReference type="PANTHER" id="PTHR33406">
    <property type="entry name" value="MEMBRANE PROTEIN MJ1562-RELATED"/>
    <property type="match status" value="1"/>
</dbReference>
<dbReference type="InterPro" id="IPR050545">
    <property type="entry name" value="Mycobact_MmpL"/>
</dbReference>
<keyword evidence="3 6" id="KW-0812">Transmembrane</keyword>
<evidence type="ECO:0000313" key="9">
    <source>
        <dbReference type="Proteomes" id="UP000032309"/>
    </source>
</evidence>
<dbReference type="PROSITE" id="PS50156">
    <property type="entry name" value="SSD"/>
    <property type="match status" value="2"/>
</dbReference>
<dbReference type="EMBL" id="BAFN01000001">
    <property type="protein sequence ID" value="GAN31926.1"/>
    <property type="molecule type" value="Genomic_DNA"/>
</dbReference>
<feature type="transmembrane region" description="Helical" evidence="6">
    <location>
        <begin position="686"/>
        <end position="705"/>
    </location>
</feature>
<dbReference type="Gene3D" id="1.20.1640.10">
    <property type="entry name" value="Multidrug efflux transporter AcrB transmembrane domain"/>
    <property type="match status" value="2"/>
</dbReference>
<feature type="transmembrane region" description="Helical" evidence="6">
    <location>
        <begin position="189"/>
        <end position="205"/>
    </location>
</feature>
<accession>A0ABQ0JT80</accession>
<keyword evidence="4 6" id="KW-1133">Transmembrane helix</keyword>
<feature type="transmembrane region" description="Helical" evidence="6">
    <location>
        <begin position="711"/>
        <end position="737"/>
    </location>
</feature>
<dbReference type="PANTHER" id="PTHR33406:SF12">
    <property type="entry name" value="BLR2997 PROTEIN"/>
    <property type="match status" value="1"/>
</dbReference>
<dbReference type="InterPro" id="IPR000731">
    <property type="entry name" value="SSD"/>
</dbReference>
<feature type="transmembrane region" description="Helical" evidence="6">
    <location>
        <begin position="635"/>
        <end position="659"/>
    </location>
</feature>
<evidence type="ECO:0000256" key="3">
    <source>
        <dbReference type="ARBA" id="ARBA00022692"/>
    </source>
</evidence>
<feature type="transmembrane region" description="Helical" evidence="6">
    <location>
        <begin position="211"/>
        <end position="232"/>
    </location>
</feature>
<feature type="transmembrane region" description="Helical" evidence="6">
    <location>
        <begin position="380"/>
        <end position="399"/>
    </location>
</feature>
<organism evidence="8 9">
    <name type="scientific">Candidatus Brocadia sinica JPN1</name>
    <dbReference type="NCBI Taxonomy" id="1197129"/>
    <lineage>
        <taxon>Bacteria</taxon>
        <taxon>Pseudomonadati</taxon>
        <taxon>Planctomycetota</taxon>
        <taxon>Candidatus Brocadiia</taxon>
        <taxon>Candidatus Brocadiales</taxon>
        <taxon>Candidatus Brocadiaceae</taxon>
        <taxon>Candidatus Brocadia</taxon>
    </lineage>
</organism>
<feature type="domain" description="SSD" evidence="7">
    <location>
        <begin position="609"/>
        <end position="736"/>
    </location>
</feature>
<protein>
    <recommendedName>
        <fullName evidence="7">SSD domain-containing protein</fullName>
    </recommendedName>
</protein>
<reference evidence="9" key="1">
    <citation type="journal article" date="2015" name="Genome Announc.">
        <title>Draft Genome Sequence of an Anaerobic Ammonium-Oxidizing Bacterium, "Candidatus Brocadia sinica".</title>
        <authorList>
            <person name="Oshiki M."/>
            <person name="Shinyako-Hata K."/>
            <person name="Satoh H."/>
            <person name="Okabe S."/>
        </authorList>
    </citation>
    <scope>NUCLEOTIDE SEQUENCE [LARGE SCALE GENOMIC DNA]</scope>
    <source>
        <strain evidence="9">JPN1</strain>
    </source>
</reference>
<feature type="transmembrane region" description="Helical" evidence="6">
    <location>
        <begin position="309"/>
        <end position="335"/>
    </location>
</feature>
<evidence type="ECO:0000256" key="5">
    <source>
        <dbReference type="ARBA" id="ARBA00023136"/>
    </source>
</evidence>
<dbReference type="SUPFAM" id="SSF82866">
    <property type="entry name" value="Multidrug efflux transporter AcrB transmembrane domain"/>
    <property type="match status" value="2"/>
</dbReference>
<evidence type="ECO:0000256" key="2">
    <source>
        <dbReference type="ARBA" id="ARBA00022475"/>
    </source>
</evidence>
<name>A0ABQ0JT80_9BACT</name>
<dbReference type="Proteomes" id="UP000032309">
    <property type="component" value="Unassembled WGS sequence"/>
</dbReference>
<feature type="transmembrane region" description="Helical" evidence="6">
    <location>
        <begin position="244"/>
        <end position="263"/>
    </location>
</feature>
<dbReference type="Pfam" id="PF03176">
    <property type="entry name" value="MMPL"/>
    <property type="match status" value="2"/>
</dbReference>
<keyword evidence="9" id="KW-1185">Reference proteome</keyword>
<comment type="subcellular location">
    <subcellularLocation>
        <location evidence="1">Cell membrane</location>
        <topology evidence="1">Multi-pass membrane protein</topology>
    </subcellularLocation>
</comment>
<evidence type="ECO:0000256" key="1">
    <source>
        <dbReference type="ARBA" id="ARBA00004651"/>
    </source>
</evidence>
<feature type="domain" description="SSD" evidence="7">
    <location>
        <begin position="215"/>
        <end position="337"/>
    </location>
</feature>
<evidence type="ECO:0000256" key="4">
    <source>
        <dbReference type="ARBA" id="ARBA00022989"/>
    </source>
</evidence>
<evidence type="ECO:0000256" key="6">
    <source>
        <dbReference type="SAM" id="Phobius"/>
    </source>
</evidence>
<gene>
    <name evidence="8" type="ORF">BROSI_A0430</name>
</gene>
<dbReference type="InterPro" id="IPR004869">
    <property type="entry name" value="MMPL_dom"/>
</dbReference>
<feature type="transmembrane region" description="Helical" evidence="6">
    <location>
        <begin position="591"/>
        <end position="615"/>
    </location>
</feature>
<evidence type="ECO:0000259" key="7">
    <source>
        <dbReference type="PROSITE" id="PS50156"/>
    </source>
</evidence>
<evidence type="ECO:0000313" key="8">
    <source>
        <dbReference type="EMBL" id="GAN31926.1"/>
    </source>
</evidence>
<proteinExistence type="predicted"/>
<keyword evidence="2" id="KW-1003">Cell membrane</keyword>
<feature type="transmembrane region" description="Helical" evidence="6">
    <location>
        <begin position="283"/>
        <end position="302"/>
    </location>
</feature>
<comment type="caution">
    <text evidence="8">The sequence shown here is derived from an EMBL/GenBank/DDBJ whole genome shotgun (WGS) entry which is preliminary data.</text>
</comment>
<keyword evidence="5 6" id="KW-0472">Membrane</keyword>